<evidence type="ECO:0000259" key="1">
    <source>
        <dbReference type="Pfam" id="PF09642"/>
    </source>
</evidence>
<accession>A0A8S5PPI7</accession>
<evidence type="ECO:0000313" key="2">
    <source>
        <dbReference type="EMBL" id="DAE08437.1"/>
    </source>
</evidence>
<organism evidence="2">
    <name type="scientific">Siphoviridae sp. ctUcA20</name>
    <dbReference type="NCBI Taxonomy" id="2825528"/>
    <lineage>
        <taxon>Viruses</taxon>
        <taxon>Duplodnaviria</taxon>
        <taxon>Heunggongvirae</taxon>
        <taxon>Uroviricota</taxon>
        <taxon>Caudoviricetes</taxon>
    </lineage>
</organism>
<reference evidence="2" key="1">
    <citation type="journal article" date="2021" name="Proc. Natl. Acad. Sci. U.S.A.">
        <title>A Catalog of Tens of Thousands of Viruses from Human Metagenomes Reveals Hidden Associations with Chronic Diseases.</title>
        <authorList>
            <person name="Tisza M.J."/>
            <person name="Buck C.B."/>
        </authorList>
    </citation>
    <scope>NUCLEOTIDE SEQUENCE</scope>
    <source>
        <strain evidence="2">CtUcA20</strain>
    </source>
</reference>
<dbReference type="InterPro" id="IPR018600">
    <property type="entry name" value="Phage_SP-beta_YonK"/>
</dbReference>
<dbReference type="EMBL" id="BK015469">
    <property type="protein sequence ID" value="DAE08437.1"/>
    <property type="molecule type" value="Genomic_DNA"/>
</dbReference>
<dbReference type="Pfam" id="PF09642">
    <property type="entry name" value="YonK"/>
    <property type="match status" value="1"/>
</dbReference>
<dbReference type="InterPro" id="IPR037261">
    <property type="entry name" value="YonK_sf"/>
</dbReference>
<feature type="domain" description="Bacillus phage SPbeta YonK" evidence="1">
    <location>
        <begin position="1"/>
        <end position="59"/>
    </location>
</feature>
<proteinExistence type="predicted"/>
<sequence>MAQVKKAVSFKNAVINMDDHTITEFGKDDTKVYRLGDVLRDWHNVEGVTFTIQQTEELPAMNDQEDDC</sequence>
<dbReference type="Gene3D" id="6.20.120.10">
    <property type="match status" value="1"/>
</dbReference>
<name>A0A8S5PPI7_9CAUD</name>
<protein>
    <submittedName>
        <fullName evidence="2">YonK protein</fullName>
    </submittedName>
</protein>